<feature type="transmembrane region" description="Helical" evidence="7">
    <location>
        <begin position="30"/>
        <end position="56"/>
    </location>
</feature>
<feature type="domain" description="Tripartite ATP-independent periplasmic transporters DctQ component" evidence="8">
    <location>
        <begin position="42"/>
        <end position="170"/>
    </location>
</feature>
<dbReference type="Pfam" id="PF04290">
    <property type="entry name" value="DctQ"/>
    <property type="match status" value="1"/>
</dbReference>
<evidence type="ECO:0000256" key="2">
    <source>
        <dbReference type="ARBA" id="ARBA00022448"/>
    </source>
</evidence>
<evidence type="ECO:0000256" key="4">
    <source>
        <dbReference type="ARBA" id="ARBA00022692"/>
    </source>
</evidence>
<dbReference type="EMBL" id="UINC01080852">
    <property type="protein sequence ID" value="SVC24169.1"/>
    <property type="molecule type" value="Genomic_DNA"/>
</dbReference>
<feature type="transmembrane region" description="Helical" evidence="7">
    <location>
        <begin position="150"/>
        <end position="174"/>
    </location>
</feature>
<sequence length="187" mass="20020">MSDNNSSPGREGGVGVTSSPLFLLGILDKALMTCVAVVMFGMMAVTFVDVLGRYFFSAPIPGGFEIIEFMLPLAMFGALPVITRAESHIVISVLTGVLKGNGAWIQRFCVLTGCIIVNIGITYLMWLQGSELAEAQQISGFLEWSYAPPAYLISLLSAVTVIILICMLILHVFWPSANGVGGKKDAI</sequence>
<keyword evidence="4 7" id="KW-0812">Transmembrane</keyword>
<reference evidence="9" key="1">
    <citation type="submission" date="2018-05" db="EMBL/GenBank/DDBJ databases">
        <authorList>
            <person name="Lanie J.A."/>
            <person name="Ng W.-L."/>
            <person name="Kazmierczak K.M."/>
            <person name="Andrzejewski T.M."/>
            <person name="Davidsen T.M."/>
            <person name="Wayne K.J."/>
            <person name="Tettelin H."/>
            <person name="Glass J.I."/>
            <person name="Rusch D."/>
            <person name="Podicherti R."/>
            <person name="Tsui H.-C.T."/>
            <person name="Winkler M.E."/>
        </authorList>
    </citation>
    <scope>NUCLEOTIDE SEQUENCE</scope>
</reference>
<dbReference type="InterPro" id="IPR055348">
    <property type="entry name" value="DctQ"/>
</dbReference>
<feature type="transmembrane region" description="Helical" evidence="7">
    <location>
        <begin position="62"/>
        <end position="83"/>
    </location>
</feature>
<keyword evidence="3" id="KW-1003">Cell membrane</keyword>
<feature type="transmembrane region" description="Helical" evidence="7">
    <location>
        <begin position="104"/>
        <end position="126"/>
    </location>
</feature>
<evidence type="ECO:0000256" key="7">
    <source>
        <dbReference type="SAM" id="Phobius"/>
    </source>
</evidence>
<evidence type="ECO:0000256" key="5">
    <source>
        <dbReference type="ARBA" id="ARBA00022989"/>
    </source>
</evidence>
<keyword evidence="5 7" id="KW-1133">Transmembrane helix</keyword>
<evidence type="ECO:0000256" key="6">
    <source>
        <dbReference type="ARBA" id="ARBA00023136"/>
    </source>
</evidence>
<comment type="subcellular location">
    <subcellularLocation>
        <location evidence="1">Cell membrane</location>
        <topology evidence="1">Multi-pass membrane protein</topology>
    </subcellularLocation>
</comment>
<gene>
    <name evidence="9" type="ORF">METZ01_LOCUS277023</name>
</gene>
<keyword evidence="2" id="KW-0813">Transport</keyword>
<name>A0A382KIW2_9ZZZZ</name>
<evidence type="ECO:0000313" key="9">
    <source>
        <dbReference type="EMBL" id="SVC24169.1"/>
    </source>
</evidence>
<evidence type="ECO:0000259" key="8">
    <source>
        <dbReference type="Pfam" id="PF04290"/>
    </source>
</evidence>
<keyword evidence="6 7" id="KW-0472">Membrane</keyword>
<protein>
    <recommendedName>
        <fullName evidence="8">Tripartite ATP-independent periplasmic transporters DctQ component domain-containing protein</fullName>
    </recommendedName>
</protein>
<dbReference type="AlphaFoldDB" id="A0A382KIW2"/>
<evidence type="ECO:0000256" key="1">
    <source>
        <dbReference type="ARBA" id="ARBA00004651"/>
    </source>
</evidence>
<proteinExistence type="predicted"/>
<dbReference type="GO" id="GO:0005886">
    <property type="term" value="C:plasma membrane"/>
    <property type="evidence" value="ECO:0007669"/>
    <property type="project" value="UniProtKB-SubCell"/>
</dbReference>
<accession>A0A382KIW2</accession>
<organism evidence="9">
    <name type="scientific">marine metagenome</name>
    <dbReference type="NCBI Taxonomy" id="408172"/>
    <lineage>
        <taxon>unclassified sequences</taxon>
        <taxon>metagenomes</taxon>
        <taxon>ecological metagenomes</taxon>
    </lineage>
</organism>
<evidence type="ECO:0000256" key="3">
    <source>
        <dbReference type="ARBA" id="ARBA00022475"/>
    </source>
</evidence>